<dbReference type="InterPro" id="IPR003834">
    <property type="entry name" value="Cyt_c_assmbl_TM_dom"/>
</dbReference>
<dbReference type="InterPro" id="IPR041017">
    <property type="entry name" value="Thioredoxin_10"/>
</dbReference>
<dbReference type="Gene3D" id="3.40.30.10">
    <property type="entry name" value="Glutaredoxin"/>
    <property type="match status" value="1"/>
</dbReference>
<evidence type="ECO:0000256" key="1">
    <source>
        <dbReference type="ARBA" id="ARBA00004651"/>
    </source>
</evidence>
<dbReference type="InterPro" id="IPR050553">
    <property type="entry name" value="Thioredoxin_ResA/DsbE_sf"/>
</dbReference>
<evidence type="ECO:0000256" key="4">
    <source>
        <dbReference type="ARBA" id="ARBA00022989"/>
    </source>
</evidence>
<dbReference type="Pfam" id="PF17991">
    <property type="entry name" value="Thioredoxin_10"/>
    <property type="match status" value="1"/>
</dbReference>
<dbReference type="InterPro" id="IPR013766">
    <property type="entry name" value="Thioredoxin_domain"/>
</dbReference>
<evidence type="ECO:0000256" key="3">
    <source>
        <dbReference type="ARBA" id="ARBA00022692"/>
    </source>
</evidence>
<keyword evidence="5 6" id="KW-0472">Membrane</keyword>
<dbReference type="PROSITE" id="PS51352">
    <property type="entry name" value="THIOREDOXIN_2"/>
    <property type="match status" value="1"/>
</dbReference>
<feature type="transmembrane region" description="Helical" evidence="6">
    <location>
        <begin position="117"/>
        <end position="144"/>
    </location>
</feature>
<evidence type="ECO:0000313" key="8">
    <source>
        <dbReference type="EMBL" id="MDN4479662.1"/>
    </source>
</evidence>
<protein>
    <submittedName>
        <fullName evidence="8">Cytochrome c biogenesis protein CcdA</fullName>
    </submittedName>
</protein>
<proteinExistence type="predicted"/>
<dbReference type="SUPFAM" id="SSF52833">
    <property type="entry name" value="Thioredoxin-like"/>
    <property type="match status" value="1"/>
</dbReference>
<comment type="subcellular location">
    <subcellularLocation>
        <location evidence="1">Cell membrane</location>
        <topology evidence="1">Multi-pass membrane protein</topology>
    </subcellularLocation>
</comment>
<feature type="transmembrane region" description="Helical" evidence="6">
    <location>
        <begin position="6"/>
        <end position="31"/>
    </location>
</feature>
<keyword evidence="3 6" id="KW-0812">Transmembrane</keyword>
<dbReference type="InterPro" id="IPR013740">
    <property type="entry name" value="Redoxin"/>
</dbReference>
<reference evidence="8" key="1">
    <citation type="submission" date="2023-06" db="EMBL/GenBank/DDBJ databases">
        <title>Egi l300058.</title>
        <authorList>
            <person name="Gao L."/>
            <person name="Fang B.-Z."/>
            <person name="Li W.-J."/>
        </authorList>
    </citation>
    <scope>NUCLEOTIDE SEQUENCE</scope>
    <source>
        <strain evidence="8">EGI L300058</strain>
    </source>
</reference>
<feature type="transmembrane region" description="Helical" evidence="6">
    <location>
        <begin position="193"/>
        <end position="211"/>
    </location>
</feature>
<evidence type="ECO:0000256" key="2">
    <source>
        <dbReference type="ARBA" id="ARBA00022475"/>
    </source>
</evidence>
<dbReference type="EMBL" id="JAUHQA010000001">
    <property type="protein sequence ID" value="MDN4479662.1"/>
    <property type="molecule type" value="Genomic_DNA"/>
</dbReference>
<organism evidence="8 9">
    <name type="scientific">Demequina muriae</name>
    <dbReference type="NCBI Taxonomy" id="3051664"/>
    <lineage>
        <taxon>Bacteria</taxon>
        <taxon>Bacillati</taxon>
        <taxon>Actinomycetota</taxon>
        <taxon>Actinomycetes</taxon>
        <taxon>Micrococcales</taxon>
        <taxon>Demequinaceae</taxon>
        <taxon>Demequina</taxon>
    </lineage>
</organism>
<evidence type="ECO:0000259" key="7">
    <source>
        <dbReference type="PROSITE" id="PS51352"/>
    </source>
</evidence>
<dbReference type="PANTHER" id="PTHR42852">
    <property type="entry name" value="THIOL:DISULFIDE INTERCHANGE PROTEIN DSBE"/>
    <property type="match status" value="1"/>
</dbReference>
<dbReference type="Gene3D" id="2.60.120.260">
    <property type="entry name" value="Galactose-binding domain-like"/>
    <property type="match status" value="1"/>
</dbReference>
<dbReference type="InterPro" id="IPR036249">
    <property type="entry name" value="Thioredoxin-like_sf"/>
</dbReference>
<feature type="transmembrane region" description="Helical" evidence="6">
    <location>
        <begin position="150"/>
        <end position="172"/>
    </location>
</feature>
<dbReference type="Proteomes" id="UP001172708">
    <property type="component" value="Unassembled WGS sequence"/>
</dbReference>
<dbReference type="PANTHER" id="PTHR42852:SF13">
    <property type="entry name" value="PROTEIN DIPZ"/>
    <property type="match status" value="1"/>
</dbReference>
<accession>A0ABT8GE02</accession>
<feature type="transmembrane region" description="Helical" evidence="6">
    <location>
        <begin position="43"/>
        <end position="65"/>
    </location>
</feature>
<keyword evidence="4 6" id="KW-1133">Transmembrane helix</keyword>
<comment type="caution">
    <text evidence="8">The sequence shown here is derived from an EMBL/GenBank/DDBJ whole genome shotgun (WGS) entry which is preliminary data.</text>
</comment>
<evidence type="ECO:0000313" key="9">
    <source>
        <dbReference type="Proteomes" id="UP001172708"/>
    </source>
</evidence>
<feature type="domain" description="Thioredoxin" evidence="7">
    <location>
        <begin position="269"/>
        <end position="419"/>
    </location>
</feature>
<keyword evidence="2" id="KW-1003">Cell membrane</keyword>
<feature type="transmembrane region" description="Helical" evidence="6">
    <location>
        <begin position="77"/>
        <end position="96"/>
    </location>
</feature>
<name>A0ABT8GE02_9MICO</name>
<keyword evidence="9" id="KW-1185">Reference proteome</keyword>
<dbReference type="Pfam" id="PF02683">
    <property type="entry name" value="DsbD_TM"/>
    <property type="match status" value="1"/>
</dbReference>
<gene>
    <name evidence="8" type="ORF">QQX02_01815</name>
</gene>
<evidence type="ECO:0000256" key="6">
    <source>
        <dbReference type="SAM" id="Phobius"/>
    </source>
</evidence>
<evidence type="ECO:0000256" key="5">
    <source>
        <dbReference type="ARBA" id="ARBA00023136"/>
    </source>
</evidence>
<dbReference type="RefSeq" id="WP_301140840.1">
    <property type="nucleotide sequence ID" value="NZ_JAUHQA010000001.1"/>
</dbReference>
<sequence length="567" mass="61004">MLLLTLVGLVSGIITAISPCVLPVLPAILTSSIQDGAASRRRPVVVVAGLVTSFAVFTLLGGLLLSSLGLPQDVLRWAGIVVLALVGLGLAIPPLGELLQRPFERIGPPQLKRDGNGFVMGLALGLVFVPCAGPILASITVLAATNGYSWGLVVLTLSFSVGIAVPLLAFGLAGQAMGGRIRAVREHLRAIRIGSGVVLLATALVVATNVAEPLQRWVPGVLASAQEAIEDNDAVRGELDGLTGREEAAPAGGDALTFDECEAGAPDALQNCGPARDLVGIQEWLNTKDGRALDIDALTSDGGVVLIDFWTYSCINCQRTFPFLTAWDERYRDDGLTIIGVHSPEFAFEREVDNVADAAERYGIDYPIAIDNDFETWREWDQRFWPAHYLIDSDGVVRQVHYGEGRYAETEELIQRLLDTAPMPAVDANPGRHTVGRTPETYLGYGRLEYADNAGQVRDDEAAVFGHDAFPQPDHFAYLGEWTVTEEHALSGAGARLMLNFYAADVHLVMAGEGEVRVTLLDDADYERVVEVNGVSDLYDLYEGAPLDDVMILEFSPGIEAYAFTFG</sequence>
<dbReference type="Pfam" id="PF08534">
    <property type="entry name" value="Redoxin"/>
    <property type="match status" value="1"/>
</dbReference>